<organism evidence="10 11">
    <name type="scientific">Adiantum capillus-veneris</name>
    <name type="common">Maidenhair fern</name>
    <dbReference type="NCBI Taxonomy" id="13818"/>
    <lineage>
        <taxon>Eukaryota</taxon>
        <taxon>Viridiplantae</taxon>
        <taxon>Streptophyta</taxon>
        <taxon>Embryophyta</taxon>
        <taxon>Tracheophyta</taxon>
        <taxon>Polypodiopsida</taxon>
        <taxon>Polypodiidae</taxon>
        <taxon>Polypodiales</taxon>
        <taxon>Pteridineae</taxon>
        <taxon>Pteridaceae</taxon>
        <taxon>Vittarioideae</taxon>
        <taxon>Adiantum</taxon>
    </lineage>
</organism>
<comment type="cofactor">
    <cofactor evidence="1 8">
        <name>heme</name>
        <dbReference type="ChEBI" id="CHEBI:30413"/>
    </cofactor>
</comment>
<evidence type="ECO:0000256" key="8">
    <source>
        <dbReference type="PIRSR" id="PIRSR602401-1"/>
    </source>
</evidence>
<evidence type="ECO:0000256" key="9">
    <source>
        <dbReference type="RuleBase" id="RU000461"/>
    </source>
</evidence>
<evidence type="ECO:0000256" key="2">
    <source>
        <dbReference type="ARBA" id="ARBA00010617"/>
    </source>
</evidence>
<dbReference type="Pfam" id="PF00067">
    <property type="entry name" value="p450"/>
    <property type="match status" value="1"/>
</dbReference>
<keyword evidence="11" id="KW-1185">Reference proteome</keyword>
<dbReference type="SUPFAM" id="SSF48264">
    <property type="entry name" value="Cytochrome P450"/>
    <property type="match status" value="1"/>
</dbReference>
<evidence type="ECO:0000256" key="5">
    <source>
        <dbReference type="ARBA" id="ARBA00023002"/>
    </source>
</evidence>
<dbReference type="PRINTS" id="PR00463">
    <property type="entry name" value="EP450I"/>
</dbReference>
<dbReference type="PANTHER" id="PTHR47944:SF4">
    <property type="entry name" value="OS09G0441700 PROTEIN"/>
    <property type="match status" value="1"/>
</dbReference>
<protein>
    <recommendedName>
        <fullName evidence="12">Cytochrome P450</fullName>
    </recommendedName>
</protein>
<evidence type="ECO:0000256" key="1">
    <source>
        <dbReference type="ARBA" id="ARBA00001971"/>
    </source>
</evidence>
<dbReference type="PRINTS" id="PR00385">
    <property type="entry name" value="P450"/>
</dbReference>
<comment type="caution">
    <text evidence="10">The sequence shown here is derived from an EMBL/GenBank/DDBJ whole genome shotgun (WGS) entry which is preliminary data.</text>
</comment>
<evidence type="ECO:0000256" key="7">
    <source>
        <dbReference type="ARBA" id="ARBA00023033"/>
    </source>
</evidence>
<feature type="binding site" description="axial binding residue" evidence="8">
    <location>
        <position position="449"/>
    </location>
    <ligand>
        <name>heme</name>
        <dbReference type="ChEBI" id="CHEBI:30413"/>
    </ligand>
    <ligandPart>
        <name>Fe</name>
        <dbReference type="ChEBI" id="CHEBI:18248"/>
    </ligandPart>
</feature>
<dbReference type="InterPro" id="IPR017972">
    <property type="entry name" value="Cyt_P450_CS"/>
</dbReference>
<accession>A0A9D4U471</accession>
<reference evidence="10" key="1">
    <citation type="submission" date="2021-01" db="EMBL/GenBank/DDBJ databases">
        <title>Adiantum capillus-veneris genome.</title>
        <authorList>
            <person name="Fang Y."/>
            <person name="Liao Q."/>
        </authorList>
    </citation>
    <scope>NUCLEOTIDE SEQUENCE</scope>
    <source>
        <strain evidence="10">H3</strain>
        <tissue evidence="10">Leaf</tissue>
    </source>
</reference>
<dbReference type="PANTHER" id="PTHR47944">
    <property type="entry name" value="CYTOCHROME P450 98A9"/>
    <property type="match status" value="1"/>
</dbReference>
<dbReference type="InterPro" id="IPR001128">
    <property type="entry name" value="Cyt_P450"/>
</dbReference>
<name>A0A9D4U471_ADICA</name>
<keyword evidence="4 8" id="KW-0479">Metal-binding</keyword>
<evidence type="ECO:0000256" key="3">
    <source>
        <dbReference type="ARBA" id="ARBA00022617"/>
    </source>
</evidence>
<dbReference type="Gene3D" id="1.10.630.10">
    <property type="entry name" value="Cytochrome P450"/>
    <property type="match status" value="1"/>
</dbReference>
<dbReference type="PROSITE" id="PS00086">
    <property type="entry name" value="CYTOCHROME_P450"/>
    <property type="match status" value="1"/>
</dbReference>
<dbReference type="AlphaFoldDB" id="A0A9D4U471"/>
<dbReference type="Proteomes" id="UP000886520">
    <property type="component" value="Chromosome 23"/>
</dbReference>
<gene>
    <name evidence="10" type="ORF">GOP47_0023814</name>
</gene>
<evidence type="ECO:0000256" key="4">
    <source>
        <dbReference type="ARBA" id="ARBA00022723"/>
    </source>
</evidence>
<keyword evidence="5 9" id="KW-0560">Oxidoreductase</keyword>
<dbReference type="GO" id="GO:0004497">
    <property type="term" value="F:monooxygenase activity"/>
    <property type="evidence" value="ECO:0007669"/>
    <property type="project" value="UniProtKB-KW"/>
</dbReference>
<keyword evidence="3 8" id="KW-0349">Heme</keyword>
<keyword evidence="7 9" id="KW-0503">Monooxygenase</keyword>
<evidence type="ECO:0000256" key="6">
    <source>
        <dbReference type="ARBA" id="ARBA00023004"/>
    </source>
</evidence>
<dbReference type="EMBL" id="JABFUD020000023">
    <property type="protein sequence ID" value="KAI5061309.1"/>
    <property type="molecule type" value="Genomic_DNA"/>
</dbReference>
<evidence type="ECO:0008006" key="12">
    <source>
        <dbReference type="Google" id="ProtNLM"/>
    </source>
</evidence>
<dbReference type="GO" id="GO:0044550">
    <property type="term" value="P:secondary metabolite biosynthetic process"/>
    <property type="evidence" value="ECO:0007669"/>
    <property type="project" value="UniProtKB-ARBA"/>
</dbReference>
<keyword evidence="6 8" id="KW-0408">Iron</keyword>
<dbReference type="GO" id="GO:0020037">
    <property type="term" value="F:heme binding"/>
    <property type="evidence" value="ECO:0007669"/>
    <property type="project" value="InterPro"/>
</dbReference>
<evidence type="ECO:0000313" key="10">
    <source>
        <dbReference type="EMBL" id="KAI5061309.1"/>
    </source>
</evidence>
<dbReference type="OrthoDB" id="2789670at2759"/>
<dbReference type="InterPro" id="IPR002401">
    <property type="entry name" value="Cyt_P450_E_grp-I"/>
</dbReference>
<dbReference type="InterPro" id="IPR036396">
    <property type="entry name" value="Cyt_P450_sf"/>
</dbReference>
<dbReference type="GO" id="GO:0016705">
    <property type="term" value="F:oxidoreductase activity, acting on paired donors, with incorporation or reduction of molecular oxygen"/>
    <property type="evidence" value="ECO:0007669"/>
    <property type="project" value="InterPro"/>
</dbReference>
<dbReference type="CDD" id="cd20618">
    <property type="entry name" value="CYP71_clan"/>
    <property type="match status" value="1"/>
</dbReference>
<dbReference type="GO" id="GO:0005506">
    <property type="term" value="F:iron ion binding"/>
    <property type="evidence" value="ECO:0007669"/>
    <property type="project" value="InterPro"/>
</dbReference>
<sequence length="510" mass="57021">MESLVLAFIILLISAILLFRISARARKRPACRLPPGPPGLPLIGHLHLLGQNPHQTFFKLSQQHGPLFSLRLGSIPAVVASSPAVAKQILQTHDHLFASRLPTIADSRINRHRNIRAAQPGPYWRLIRQICAMEFFTPKRLEAFRPIRAEEVGDLVRAVLCESRGGQCAIAIRSHLYTISTNIISRMMLGKRLAELTASQADPSLHIRTLIPNMMRLSGSFNLADLIPCLSWLDIQGIAKESEALGHKINTVFQEVIDRRRCEAGEGGEDSGRPRDFLDTLLQAASSSKYKEINITDENVNAVLLNMFSGGTDTSSLMIEWALAELLANPEKLKLAQEELVRVVGTTRPISELDIPHLPYLQAVVKETMRLHPTGPLLIPHFTNEPCKIFDYEIPSKTLAFVNVWAIGRDPKTWKDPLKFYPERFFDSDIDPRGQHFELLPFGSGRRICPGLALGLVSVNLVLGSLIHCFDWMLVEELSFCEKFNLVLGLANPLVAKPTPKLPEHVIHNY</sequence>
<dbReference type="FunFam" id="1.10.630.10:FF:000126">
    <property type="entry name" value="Predicted protein"/>
    <property type="match status" value="1"/>
</dbReference>
<comment type="similarity">
    <text evidence="2 9">Belongs to the cytochrome P450 family.</text>
</comment>
<proteinExistence type="inferred from homology"/>
<evidence type="ECO:0000313" key="11">
    <source>
        <dbReference type="Proteomes" id="UP000886520"/>
    </source>
</evidence>